<evidence type="ECO:0000256" key="3">
    <source>
        <dbReference type="ARBA" id="ARBA00023172"/>
    </source>
</evidence>
<feature type="domain" description="Resolvase/invertase-type recombinase catalytic" evidence="5">
    <location>
        <begin position="15"/>
        <end position="168"/>
    </location>
</feature>
<dbReference type="PANTHER" id="PTHR30461">
    <property type="entry name" value="DNA-INVERTASE FROM LAMBDOID PROPHAGE"/>
    <property type="match status" value="1"/>
</dbReference>
<evidence type="ECO:0000256" key="1">
    <source>
        <dbReference type="ARBA" id="ARBA00022908"/>
    </source>
</evidence>
<accession>A0ABQ0HLH3</accession>
<dbReference type="SMART" id="SM00857">
    <property type="entry name" value="Resolvase"/>
    <property type="match status" value="1"/>
</dbReference>
<evidence type="ECO:0000313" key="7">
    <source>
        <dbReference type="Proteomes" id="UP000004881"/>
    </source>
</evidence>
<evidence type="ECO:0000256" key="2">
    <source>
        <dbReference type="ARBA" id="ARBA00023125"/>
    </source>
</evidence>
<dbReference type="InterPro" id="IPR036162">
    <property type="entry name" value="Resolvase-like_N_sf"/>
</dbReference>
<dbReference type="InterPro" id="IPR006119">
    <property type="entry name" value="Resolv_N"/>
</dbReference>
<evidence type="ECO:0000259" key="5">
    <source>
        <dbReference type="PROSITE" id="PS51736"/>
    </source>
</evidence>
<dbReference type="Gene3D" id="3.40.50.1390">
    <property type="entry name" value="Resolvase, N-terminal catalytic domain"/>
    <property type="match status" value="1"/>
</dbReference>
<dbReference type="InterPro" id="IPR006118">
    <property type="entry name" value="Recombinase_CS"/>
</dbReference>
<protein>
    <submittedName>
        <fullName evidence="6">Recombinase</fullName>
    </submittedName>
</protein>
<dbReference type="InterPro" id="IPR050639">
    <property type="entry name" value="SSR_resolvase"/>
</dbReference>
<gene>
    <name evidence="6" type="ORF">GOTRE_181_00130</name>
</gene>
<feature type="active site" description="O-(5'-phospho-DNA)-serine intermediate" evidence="4">
    <location>
        <position position="23"/>
    </location>
</feature>
<evidence type="ECO:0000313" key="6">
    <source>
        <dbReference type="EMBL" id="GAB46733.1"/>
    </source>
</evidence>
<dbReference type="Pfam" id="PF00239">
    <property type="entry name" value="Resolvase"/>
    <property type="match status" value="1"/>
</dbReference>
<dbReference type="EMBL" id="BAFD01000129">
    <property type="protein sequence ID" value="GAB46733.1"/>
    <property type="molecule type" value="Genomic_DNA"/>
</dbReference>
<keyword evidence="1" id="KW-0229">DNA integration</keyword>
<proteinExistence type="predicted"/>
<dbReference type="PROSITE" id="PS00397">
    <property type="entry name" value="RECOMBINASES_1"/>
    <property type="match status" value="1"/>
</dbReference>
<dbReference type="PROSITE" id="PS51736">
    <property type="entry name" value="RECOMBINASES_3"/>
    <property type="match status" value="1"/>
</dbReference>
<dbReference type="SUPFAM" id="SSF53041">
    <property type="entry name" value="Resolvase-like"/>
    <property type="match status" value="1"/>
</dbReference>
<reference evidence="6 7" key="1">
    <citation type="submission" date="2012-02" db="EMBL/GenBank/DDBJ databases">
        <title>Whole genome shotgun sequence of Gordonia terrae NBRC 100016.</title>
        <authorList>
            <person name="Takarada H."/>
            <person name="Hosoyama A."/>
            <person name="Tsuchikane K."/>
            <person name="Katsumata H."/>
            <person name="Yamazaki S."/>
            <person name="Fujita N."/>
        </authorList>
    </citation>
    <scope>NUCLEOTIDE SEQUENCE [LARGE SCALE GENOMIC DNA]</scope>
    <source>
        <strain evidence="6 7">NBRC 100016</strain>
    </source>
</reference>
<organism evidence="6 7">
    <name type="scientific">Gordonia terrae NBRC 100016</name>
    <dbReference type="NCBI Taxonomy" id="1089454"/>
    <lineage>
        <taxon>Bacteria</taxon>
        <taxon>Bacillati</taxon>
        <taxon>Actinomycetota</taxon>
        <taxon>Actinomycetes</taxon>
        <taxon>Mycobacteriales</taxon>
        <taxon>Gordoniaceae</taxon>
        <taxon>Gordonia</taxon>
    </lineage>
</organism>
<name>A0ABQ0HLH3_9ACTN</name>
<dbReference type="Proteomes" id="UP000004881">
    <property type="component" value="Unassembled WGS sequence"/>
</dbReference>
<keyword evidence="2" id="KW-0238">DNA-binding</keyword>
<dbReference type="CDD" id="cd00338">
    <property type="entry name" value="Ser_Recombinase"/>
    <property type="match status" value="1"/>
</dbReference>
<keyword evidence="7" id="KW-1185">Reference proteome</keyword>
<keyword evidence="3" id="KW-0233">DNA recombination</keyword>
<dbReference type="PANTHER" id="PTHR30461:SF23">
    <property type="entry name" value="DNA RECOMBINASE-RELATED"/>
    <property type="match status" value="1"/>
</dbReference>
<evidence type="ECO:0000256" key="4">
    <source>
        <dbReference type="PROSITE-ProRule" id="PRU10137"/>
    </source>
</evidence>
<sequence>MRGNGWAESERFMTTALTYLRVSSTKQLRPDLGPEGLSIPAQRAACEATAREHGMEIVKEFVEPGRSGTTITARPALQSLLERAANDPAVDHVIVYDLSRLARNRADDVAIVTQLASNGVTLSSATENVDATPVGQLTHGLIAAVNEYRSSRDGADIAYKMGEKAKRGGTLGRTHRLYQHPCSP</sequence>
<comment type="caution">
    <text evidence="6">The sequence shown here is derived from an EMBL/GenBank/DDBJ whole genome shotgun (WGS) entry which is preliminary data.</text>
</comment>